<gene>
    <name evidence="1" type="ORF">CEXT_57431</name>
</gene>
<keyword evidence="2" id="KW-1185">Reference proteome</keyword>
<sequence>MAFLNLPSGQTVLLVGNLVNNSGTFASKLSRLVEILLSNIYLKELENILKKEPELSCLFQNLLMLSSDLEGSSEILVGYFTS</sequence>
<protein>
    <submittedName>
        <fullName evidence="1">Uncharacterized protein</fullName>
    </submittedName>
</protein>
<accession>A0AAV4UGH7</accession>
<evidence type="ECO:0000313" key="2">
    <source>
        <dbReference type="Proteomes" id="UP001054945"/>
    </source>
</evidence>
<comment type="caution">
    <text evidence="1">The sequence shown here is derived from an EMBL/GenBank/DDBJ whole genome shotgun (WGS) entry which is preliminary data.</text>
</comment>
<reference evidence="1 2" key="1">
    <citation type="submission" date="2021-06" db="EMBL/GenBank/DDBJ databases">
        <title>Caerostris extrusa draft genome.</title>
        <authorList>
            <person name="Kono N."/>
            <person name="Arakawa K."/>
        </authorList>
    </citation>
    <scope>NUCLEOTIDE SEQUENCE [LARGE SCALE GENOMIC DNA]</scope>
</reference>
<organism evidence="1 2">
    <name type="scientific">Caerostris extrusa</name>
    <name type="common">Bark spider</name>
    <name type="synonym">Caerostris bankana</name>
    <dbReference type="NCBI Taxonomy" id="172846"/>
    <lineage>
        <taxon>Eukaryota</taxon>
        <taxon>Metazoa</taxon>
        <taxon>Ecdysozoa</taxon>
        <taxon>Arthropoda</taxon>
        <taxon>Chelicerata</taxon>
        <taxon>Arachnida</taxon>
        <taxon>Araneae</taxon>
        <taxon>Araneomorphae</taxon>
        <taxon>Entelegynae</taxon>
        <taxon>Araneoidea</taxon>
        <taxon>Araneidae</taxon>
        <taxon>Caerostris</taxon>
    </lineage>
</organism>
<dbReference type="EMBL" id="BPLR01012812">
    <property type="protein sequence ID" value="GIY56810.1"/>
    <property type="molecule type" value="Genomic_DNA"/>
</dbReference>
<proteinExistence type="predicted"/>
<evidence type="ECO:0000313" key="1">
    <source>
        <dbReference type="EMBL" id="GIY56810.1"/>
    </source>
</evidence>
<name>A0AAV4UGH7_CAEEX</name>
<dbReference type="AlphaFoldDB" id="A0AAV4UGH7"/>
<dbReference type="Proteomes" id="UP001054945">
    <property type="component" value="Unassembled WGS sequence"/>
</dbReference>